<sequence length="249" mass="26901">MSDSLIQNGQLDISNNPVINELLGFVQAVTPTVPVSVGNTVSYETGRTTYHVGVSGVFVDDENYPKPVNVAVANSPFSRVGRVRLSRSFPTTPTSGDTENENTSTFSPGNPTFTGAMTAYQKQTDRPIEPGSIKVNNLTIPFSNGISIKGNAIFAVRRKQINRVKGGGVRVTCNFILNGNITFTGNTPFGSNETAYQTFAADIRTDNGRKMTGDVIVPQMSVDIDYENQTPTQIDMRGMFNGLVTFADV</sequence>
<name>A0A517YVM0_9BACT</name>
<dbReference type="Proteomes" id="UP000317369">
    <property type="component" value="Chromosome"/>
</dbReference>
<dbReference type="RefSeq" id="WP_145077981.1">
    <property type="nucleotide sequence ID" value="NZ_CP036425.1"/>
</dbReference>
<dbReference type="KEGG" id="pcor:KS4_23440"/>
<evidence type="ECO:0000313" key="3">
    <source>
        <dbReference type="Proteomes" id="UP000317369"/>
    </source>
</evidence>
<feature type="region of interest" description="Disordered" evidence="1">
    <location>
        <begin position="88"/>
        <end position="112"/>
    </location>
</feature>
<accession>A0A517YVM0</accession>
<dbReference type="AlphaFoldDB" id="A0A517YVM0"/>
<organism evidence="2 3">
    <name type="scientific">Poriferisphaera corsica</name>
    <dbReference type="NCBI Taxonomy" id="2528020"/>
    <lineage>
        <taxon>Bacteria</taxon>
        <taxon>Pseudomonadati</taxon>
        <taxon>Planctomycetota</taxon>
        <taxon>Phycisphaerae</taxon>
        <taxon>Phycisphaerales</taxon>
        <taxon>Phycisphaeraceae</taxon>
        <taxon>Poriferisphaera</taxon>
    </lineage>
</organism>
<reference evidence="2 3" key="1">
    <citation type="submission" date="2019-02" db="EMBL/GenBank/DDBJ databases">
        <title>Deep-cultivation of Planctomycetes and their phenomic and genomic characterization uncovers novel biology.</title>
        <authorList>
            <person name="Wiegand S."/>
            <person name="Jogler M."/>
            <person name="Boedeker C."/>
            <person name="Pinto D."/>
            <person name="Vollmers J."/>
            <person name="Rivas-Marin E."/>
            <person name="Kohn T."/>
            <person name="Peeters S.H."/>
            <person name="Heuer A."/>
            <person name="Rast P."/>
            <person name="Oberbeckmann S."/>
            <person name="Bunk B."/>
            <person name="Jeske O."/>
            <person name="Meyerdierks A."/>
            <person name="Storesund J.E."/>
            <person name="Kallscheuer N."/>
            <person name="Luecker S."/>
            <person name="Lage O.M."/>
            <person name="Pohl T."/>
            <person name="Merkel B.J."/>
            <person name="Hornburger P."/>
            <person name="Mueller R.-W."/>
            <person name="Bruemmer F."/>
            <person name="Labrenz M."/>
            <person name="Spormann A.M."/>
            <person name="Op den Camp H."/>
            <person name="Overmann J."/>
            <person name="Amann R."/>
            <person name="Jetten M.S.M."/>
            <person name="Mascher T."/>
            <person name="Medema M.H."/>
            <person name="Devos D.P."/>
            <person name="Kaster A.-K."/>
            <person name="Ovreas L."/>
            <person name="Rohde M."/>
            <person name="Galperin M.Y."/>
            <person name="Jogler C."/>
        </authorList>
    </citation>
    <scope>NUCLEOTIDE SEQUENCE [LARGE SCALE GENOMIC DNA]</scope>
    <source>
        <strain evidence="2 3">KS4</strain>
    </source>
</reference>
<evidence type="ECO:0000313" key="2">
    <source>
        <dbReference type="EMBL" id="QDU34277.1"/>
    </source>
</evidence>
<keyword evidence="3" id="KW-1185">Reference proteome</keyword>
<dbReference type="EMBL" id="CP036425">
    <property type="protein sequence ID" value="QDU34277.1"/>
    <property type="molecule type" value="Genomic_DNA"/>
</dbReference>
<gene>
    <name evidence="2" type="ORF">KS4_23440</name>
</gene>
<proteinExistence type="predicted"/>
<protein>
    <submittedName>
        <fullName evidence="2">Uncharacterized protein</fullName>
    </submittedName>
</protein>
<evidence type="ECO:0000256" key="1">
    <source>
        <dbReference type="SAM" id="MobiDB-lite"/>
    </source>
</evidence>